<dbReference type="InterPro" id="IPR045851">
    <property type="entry name" value="AMP-bd_C_sf"/>
</dbReference>
<dbReference type="AlphaFoldDB" id="A0A2G6K856"/>
<dbReference type="InterPro" id="IPR020845">
    <property type="entry name" value="AMP-binding_CS"/>
</dbReference>
<evidence type="ECO:0000259" key="3">
    <source>
        <dbReference type="Pfam" id="PF00501"/>
    </source>
</evidence>
<dbReference type="Pfam" id="PF13193">
    <property type="entry name" value="AMP-binding_C"/>
    <property type="match status" value="1"/>
</dbReference>
<dbReference type="SUPFAM" id="SSF56801">
    <property type="entry name" value="Acetyl-CoA synthetase-like"/>
    <property type="match status" value="1"/>
</dbReference>
<dbReference type="Gene3D" id="3.40.50.980">
    <property type="match status" value="2"/>
</dbReference>
<dbReference type="Gene3D" id="2.30.38.10">
    <property type="entry name" value="Luciferase, Domain 3"/>
    <property type="match status" value="1"/>
</dbReference>
<dbReference type="Proteomes" id="UP000230914">
    <property type="component" value="Unassembled WGS sequence"/>
</dbReference>
<dbReference type="InterPro" id="IPR050237">
    <property type="entry name" value="ATP-dep_AMP-bd_enzyme"/>
</dbReference>
<evidence type="ECO:0000313" key="5">
    <source>
        <dbReference type="EMBL" id="PIE31834.1"/>
    </source>
</evidence>
<proteinExistence type="inferred from homology"/>
<feature type="domain" description="AMP-dependent synthetase/ligase" evidence="3">
    <location>
        <begin position="54"/>
        <end position="439"/>
    </location>
</feature>
<gene>
    <name evidence="5" type="ORF">CSA55_04785</name>
</gene>
<dbReference type="Gene3D" id="3.30.300.30">
    <property type="match status" value="1"/>
</dbReference>
<dbReference type="PANTHER" id="PTHR43767">
    <property type="entry name" value="LONG-CHAIN-FATTY-ACID--COA LIGASE"/>
    <property type="match status" value="1"/>
</dbReference>
<dbReference type="GO" id="GO:0016878">
    <property type="term" value="F:acid-thiol ligase activity"/>
    <property type="evidence" value="ECO:0007669"/>
    <property type="project" value="UniProtKB-ARBA"/>
</dbReference>
<organism evidence="5 6">
    <name type="scientific">Ilumatobacter coccineus</name>
    <dbReference type="NCBI Taxonomy" id="467094"/>
    <lineage>
        <taxon>Bacteria</taxon>
        <taxon>Bacillati</taxon>
        <taxon>Actinomycetota</taxon>
        <taxon>Acidimicrobiia</taxon>
        <taxon>Acidimicrobiales</taxon>
        <taxon>Ilumatobacteraceae</taxon>
        <taxon>Ilumatobacter</taxon>
    </lineage>
</organism>
<evidence type="ECO:0000259" key="4">
    <source>
        <dbReference type="Pfam" id="PF13193"/>
    </source>
</evidence>
<evidence type="ECO:0000256" key="2">
    <source>
        <dbReference type="ARBA" id="ARBA00022598"/>
    </source>
</evidence>
<dbReference type="InterPro" id="IPR025110">
    <property type="entry name" value="AMP-bd_C"/>
</dbReference>
<comment type="similarity">
    <text evidence="1">Belongs to the ATP-dependent AMP-binding enzyme family.</text>
</comment>
<dbReference type="Pfam" id="PF00501">
    <property type="entry name" value="AMP-binding"/>
    <property type="match status" value="1"/>
</dbReference>
<dbReference type="InterPro" id="IPR000873">
    <property type="entry name" value="AMP-dep_synth/lig_dom"/>
</dbReference>
<evidence type="ECO:0000256" key="1">
    <source>
        <dbReference type="ARBA" id="ARBA00006432"/>
    </source>
</evidence>
<comment type="caution">
    <text evidence="5">The sequence shown here is derived from an EMBL/GenBank/DDBJ whole genome shotgun (WGS) entry which is preliminary data.</text>
</comment>
<feature type="domain" description="AMP-binding enzyme C-terminal" evidence="4">
    <location>
        <begin position="489"/>
        <end position="565"/>
    </location>
</feature>
<dbReference type="PANTHER" id="PTHR43767:SF1">
    <property type="entry name" value="NONRIBOSOMAL PEPTIDE SYNTHASE PES1 (EUROFUNG)-RELATED"/>
    <property type="match status" value="1"/>
</dbReference>
<dbReference type="FunFam" id="3.30.300.30:FF:000008">
    <property type="entry name" value="2,3-dihydroxybenzoate-AMP ligase"/>
    <property type="match status" value="1"/>
</dbReference>
<evidence type="ECO:0000313" key="6">
    <source>
        <dbReference type="Proteomes" id="UP000230914"/>
    </source>
</evidence>
<dbReference type="EMBL" id="PDSL01000064">
    <property type="protein sequence ID" value="PIE31834.1"/>
    <property type="molecule type" value="Genomic_DNA"/>
</dbReference>
<reference evidence="5 6" key="1">
    <citation type="submission" date="2017-10" db="EMBL/GenBank/DDBJ databases">
        <title>Novel microbial diversity and functional potential in the marine mammal oral microbiome.</title>
        <authorList>
            <person name="Dudek N.K."/>
            <person name="Sun C.L."/>
            <person name="Burstein D."/>
            <person name="Kantor R.S."/>
            <person name="Aliaga Goltsman D.S."/>
            <person name="Bik E.M."/>
            <person name="Thomas B.C."/>
            <person name="Banfield J.F."/>
            <person name="Relman D.A."/>
        </authorList>
    </citation>
    <scope>NUCLEOTIDE SEQUENCE [LARGE SCALE GENOMIC DNA]</scope>
    <source>
        <strain evidence="5">DOLJORAL78_61_10</strain>
    </source>
</reference>
<sequence>MIDHLNAAWTELSSEGSMFAISTTTVRGIPMRVFTNAPPTLRAMWDMTRAFDANPYVVFEDETYTYGEIDAAVRSFAHYLRDTCGIAEGGRVAIAMRNYPEWVIAYWATTTIGASVVGMNAWWTTSEMRFGIVDSEATVIVADDERLERLFPVLDEIRGIRPLHVVAVRSDRELPDDAVYWSDVVTPETAPDQLPAATIDPDDDATIFYTSGTTGTPKGAQLTHRGSVHNVMNLLFMTVVNELAEAKAVEAGDLDKPTVAATEPGSTLVFMAPTPMFHVTANNCVFHPATVTGGKVVFMHKWDTARALELIEREGVTNFSGVPTMSRELLLHPDWERRDTSTIRGMGGGGAALQPDLVGKIDEALANGGPSTGYGLTETCGIATANIRTAYLDRPDSAGRFVPTLDARLIEPDGTVLEPGPDVVGEVCVRGPVVIKGYLNRPRETADAIQDGWFRTGDIGRIDEDGFLYIVDRSKDMVIRGGENVYCNEVEAAIYQHPDVTEAAVFGLPDDRLGEKVAAVIVTAPGSSLDEASLADFLSKDLAKFKIPEQVWFRTDQLPRNANGKFLKRELRDQIIKTSSDQART</sequence>
<protein>
    <submittedName>
        <fullName evidence="5">AMP-dependent synthetase</fullName>
    </submittedName>
</protein>
<accession>A0A2G6K856</accession>
<keyword evidence="2" id="KW-0436">Ligase</keyword>
<name>A0A2G6K856_9ACTN</name>
<dbReference type="PROSITE" id="PS00455">
    <property type="entry name" value="AMP_BINDING"/>
    <property type="match status" value="1"/>
</dbReference>